<dbReference type="AlphaFoldDB" id="A0A1T4Y8L1"/>
<dbReference type="InterPro" id="IPR021487">
    <property type="entry name" value="DUF3140"/>
</dbReference>
<name>A0A1T4Y8L1_9MICO</name>
<sequence>MSDKDDDNADVWTDFTHSVNLAPKSLEKWLSTDESRSVGQKAGGEAIGHRSGRHILSILEKKKSELTDADYEHMRTVLGYIKRHSAQRPSGDVSETAWRYSLMNWGHDPLKK</sequence>
<evidence type="ECO:0000313" key="1">
    <source>
        <dbReference type="EMBL" id="SKA98030.1"/>
    </source>
</evidence>
<dbReference type="PANTHER" id="PTHR40630:SF1">
    <property type="entry name" value="DNA-BINDING PROTEIN"/>
    <property type="match status" value="1"/>
</dbReference>
<dbReference type="Pfam" id="PF11338">
    <property type="entry name" value="DUF3140"/>
    <property type="match status" value="1"/>
</dbReference>
<dbReference type="RefSeq" id="WP_078714684.1">
    <property type="nucleotide sequence ID" value="NZ_FUYG01000006.1"/>
</dbReference>
<evidence type="ECO:0000313" key="2">
    <source>
        <dbReference type="Proteomes" id="UP000189735"/>
    </source>
</evidence>
<dbReference type="EMBL" id="FUYG01000006">
    <property type="protein sequence ID" value="SKA98030.1"/>
    <property type="molecule type" value="Genomic_DNA"/>
</dbReference>
<gene>
    <name evidence="1" type="ORF">SAMN06295879_2499</name>
</gene>
<proteinExistence type="predicted"/>
<dbReference type="Proteomes" id="UP000189735">
    <property type="component" value="Unassembled WGS sequence"/>
</dbReference>
<dbReference type="PANTHER" id="PTHR40630">
    <property type="entry name" value="POSSIBLE DNA-BINDING PROTEIN"/>
    <property type="match status" value="1"/>
</dbReference>
<evidence type="ECO:0008006" key="3">
    <source>
        <dbReference type="Google" id="ProtNLM"/>
    </source>
</evidence>
<accession>A0A1T4Y8L1</accession>
<reference evidence="2" key="1">
    <citation type="submission" date="2017-02" db="EMBL/GenBank/DDBJ databases">
        <authorList>
            <person name="Varghese N."/>
            <person name="Submissions S."/>
        </authorList>
    </citation>
    <scope>NUCLEOTIDE SEQUENCE [LARGE SCALE GENOMIC DNA]</scope>
    <source>
        <strain evidence="2">VKM Ac-2052</strain>
    </source>
</reference>
<protein>
    <recommendedName>
        <fullName evidence="3">DNA-binding protein</fullName>
    </recommendedName>
</protein>
<organism evidence="1 2">
    <name type="scientific">Agreia bicolorata</name>
    <dbReference type="NCBI Taxonomy" id="110935"/>
    <lineage>
        <taxon>Bacteria</taxon>
        <taxon>Bacillati</taxon>
        <taxon>Actinomycetota</taxon>
        <taxon>Actinomycetes</taxon>
        <taxon>Micrococcales</taxon>
        <taxon>Microbacteriaceae</taxon>
        <taxon>Agreia</taxon>
    </lineage>
</organism>